<dbReference type="EC" id="2.3.1.257" evidence="4"/>
<dbReference type="PANTHER" id="PTHR20531:SF1">
    <property type="entry name" value="N-ALPHA-ACETYLTRANSFERASE 40"/>
    <property type="match status" value="1"/>
</dbReference>
<dbReference type="PANTHER" id="PTHR20531">
    <property type="entry name" value="N-ALPHA-ACETYLTRANSFERASE 40"/>
    <property type="match status" value="1"/>
</dbReference>
<evidence type="ECO:0000256" key="5">
    <source>
        <dbReference type="ARBA" id="ARBA00015043"/>
    </source>
</evidence>
<dbReference type="Pfam" id="PF00583">
    <property type="entry name" value="Acetyltransf_1"/>
    <property type="match status" value="1"/>
</dbReference>
<dbReference type="Proteomes" id="UP001385951">
    <property type="component" value="Unassembled WGS sequence"/>
</dbReference>
<dbReference type="GO" id="GO:0005634">
    <property type="term" value="C:nucleus"/>
    <property type="evidence" value="ECO:0007669"/>
    <property type="project" value="UniProtKB-SubCell"/>
</dbReference>
<evidence type="ECO:0000256" key="10">
    <source>
        <dbReference type="ARBA" id="ARBA00047821"/>
    </source>
</evidence>
<comment type="catalytic activity">
    <reaction evidence="11">
        <text>N-terminal L-seryl-[histone H4] + acetyl-CoA = N-terminal N(alpha)-acetyl-L-seryl-[histone H4] + CoA + H(+)</text>
        <dbReference type="Rhea" id="RHEA:50596"/>
        <dbReference type="Rhea" id="RHEA-COMP:12740"/>
        <dbReference type="Rhea" id="RHEA-COMP:12743"/>
        <dbReference type="ChEBI" id="CHEBI:15378"/>
        <dbReference type="ChEBI" id="CHEBI:57287"/>
        <dbReference type="ChEBI" id="CHEBI:57288"/>
        <dbReference type="ChEBI" id="CHEBI:64738"/>
        <dbReference type="ChEBI" id="CHEBI:83690"/>
        <dbReference type="EC" id="2.3.1.257"/>
    </reaction>
</comment>
<evidence type="ECO:0000256" key="6">
    <source>
        <dbReference type="ARBA" id="ARBA00022490"/>
    </source>
</evidence>
<evidence type="ECO:0000256" key="3">
    <source>
        <dbReference type="ARBA" id="ARBA00008870"/>
    </source>
</evidence>
<keyword evidence="6" id="KW-0963">Cytoplasm</keyword>
<comment type="caution">
    <text evidence="13">The sequence shown here is derived from an EMBL/GenBank/DDBJ whole genome shotgun (WGS) entry which is preliminary data.</text>
</comment>
<dbReference type="GO" id="GO:0010485">
    <property type="term" value="F:histone H4 acetyltransferase activity"/>
    <property type="evidence" value="ECO:0007669"/>
    <property type="project" value="InterPro"/>
</dbReference>
<dbReference type="GO" id="GO:0005737">
    <property type="term" value="C:cytoplasm"/>
    <property type="evidence" value="ECO:0007669"/>
    <property type="project" value="UniProtKB-SubCell"/>
</dbReference>
<organism evidence="13 14">
    <name type="scientific">Cerrena zonata</name>
    <dbReference type="NCBI Taxonomy" id="2478898"/>
    <lineage>
        <taxon>Eukaryota</taxon>
        <taxon>Fungi</taxon>
        <taxon>Dikarya</taxon>
        <taxon>Basidiomycota</taxon>
        <taxon>Agaricomycotina</taxon>
        <taxon>Agaricomycetes</taxon>
        <taxon>Polyporales</taxon>
        <taxon>Cerrenaceae</taxon>
        <taxon>Cerrena</taxon>
    </lineage>
</organism>
<dbReference type="Gene3D" id="3.40.630.30">
    <property type="match status" value="1"/>
</dbReference>
<reference evidence="13 14" key="1">
    <citation type="submission" date="2022-09" db="EMBL/GenBank/DDBJ databases">
        <authorList>
            <person name="Palmer J.M."/>
        </authorList>
    </citation>
    <scope>NUCLEOTIDE SEQUENCE [LARGE SCALE GENOMIC DNA]</scope>
    <source>
        <strain evidence="13 14">DSM 7382</strain>
    </source>
</reference>
<comment type="catalytic activity">
    <reaction evidence="10">
        <text>N-terminal L-seryl-[histone H2A] + acetyl-CoA = N-terminal N(alpha)-acetyl-L-seryl-[histone H2A] + CoA + H(+)</text>
        <dbReference type="Rhea" id="RHEA:50600"/>
        <dbReference type="Rhea" id="RHEA-COMP:12742"/>
        <dbReference type="Rhea" id="RHEA-COMP:12744"/>
        <dbReference type="ChEBI" id="CHEBI:15378"/>
        <dbReference type="ChEBI" id="CHEBI:57287"/>
        <dbReference type="ChEBI" id="CHEBI:57288"/>
        <dbReference type="ChEBI" id="CHEBI:64738"/>
        <dbReference type="ChEBI" id="CHEBI:83690"/>
        <dbReference type="EC" id="2.3.1.257"/>
    </reaction>
</comment>
<keyword evidence="14" id="KW-1185">Reference proteome</keyword>
<keyword evidence="9" id="KW-0012">Acyltransferase</keyword>
<dbReference type="InterPro" id="IPR000182">
    <property type="entry name" value="GNAT_dom"/>
</dbReference>
<evidence type="ECO:0000256" key="4">
    <source>
        <dbReference type="ARBA" id="ARBA00012950"/>
    </source>
</evidence>
<feature type="domain" description="N-acetyltransferase" evidence="12">
    <location>
        <begin position="33"/>
        <end position="200"/>
    </location>
</feature>
<dbReference type="SUPFAM" id="SSF55729">
    <property type="entry name" value="Acyl-CoA N-acyltransferases (Nat)"/>
    <property type="match status" value="1"/>
</dbReference>
<evidence type="ECO:0000256" key="11">
    <source>
        <dbReference type="ARBA" id="ARBA00049524"/>
    </source>
</evidence>
<evidence type="ECO:0000259" key="12">
    <source>
        <dbReference type="PROSITE" id="PS51186"/>
    </source>
</evidence>
<evidence type="ECO:0000256" key="2">
    <source>
        <dbReference type="ARBA" id="ARBA00004496"/>
    </source>
</evidence>
<keyword evidence="7" id="KW-0808">Transferase</keyword>
<evidence type="ECO:0000313" key="14">
    <source>
        <dbReference type="Proteomes" id="UP001385951"/>
    </source>
</evidence>
<dbReference type="PROSITE" id="PS51186">
    <property type="entry name" value="GNAT"/>
    <property type="match status" value="1"/>
</dbReference>
<dbReference type="GO" id="GO:0043998">
    <property type="term" value="F:histone H2A acetyltransferase activity"/>
    <property type="evidence" value="ECO:0007669"/>
    <property type="project" value="InterPro"/>
</dbReference>
<evidence type="ECO:0000256" key="8">
    <source>
        <dbReference type="ARBA" id="ARBA00023242"/>
    </source>
</evidence>
<evidence type="ECO:0000313" key="13">
    <source>
        <dbReference type="EMBL" id="KAK7694848.1"/>
    </source>
</evidence>
<comment type="subcellular location">
    <subcellularLocation>
        <location evidence="2">Cytoplasm</location>
    </subcellularLocation>
    <subcellularLocation>
        <location evidence="1">Nucleus</location>
    </subcellularLocation>
</comment>
<evidence type="ECO:0000256" key="7">
    <source>
        <dbReference type="ARBA" id="ARBA00022679"/>
    </source>
</evidence>
<dbReference type="AlphaFoldDB" id="A0AAW0GW71"/>
<dbReference type="EMBL" id="JASBNA010000002">
    <property type="protein sequence ID" value="KAK7694848.1"/>
    <property type="molecule type" value="Genomic_DNA"/>
</dbReference>
<evidence type="ECO:0000256" key="1">
    <source>
        <dbReference type="ARBA" id="ARBA00004123"/>
    </source>
</evidence>
<sequence>MRLTLAVRTANKVSSKALSSCFPTSVTLKDIPYSVRYAWSSELIKQEREIIFSITNDNMREMAESSSMRWDASEKQNELFHKHSRFIIVYRASGDTEGRDDIAGFVMFRFDEEYDENMIYCYELQLMKSSKRSGIGRFLIETLSRIGAKYSMHCIKLTALKVNTLAMGFYIAVGFKLDFTSPDYVDEEDPDAEPEECDYQILRKDV</sequence>
<comment type="similarity">
    <text evidence="3">Belongs to the acetyltransferase family. NAA40 subfamily.</text>
</comment>
<gene>
    <name evidence="13" type="ORF">QCA50_002036</name>
</gene>
<proteinExistence type="inferred from homology"/>
<name>A0AAW0GW71_9APHY</name>
<evidence type="ECO:0000256" key="9">
    <source>
        <dbReference type="ARBA" id="ARBA00023315"/>
    </source>
</evidence>
<dbReference type="GO" id="GO:1990189">
    <property type="term" value="F:protein N-terminal-serine acetyltransferase activity"/>
    <property type="evidence" value="ECO:0007669"/>
    <property type="project" value="UniProtKB-EC"/>
</dbReference>
<accession>A0AAW0GW71</accession>
<keyword evidence="8" id="KW-0539">Nucleus</keyword>
<protein>
    <recommendedName>
        <fullName evidence="5">N-alpha-acetyltransferase 40</fullName>
        <ecNumber evidence="4">2.3.1.257</ecNumber>
    </recommendedName>
</protein>
<dbReference type="InterPro" id="IPR039949">
    <property type="entry name" value="NAA40"/>
</dbReference>
<dbReference type="InterPro" id="IPR016181">
    <property type="entry name" value="Acyl_CoA_acyltransferase"/>
</dbReference>